<gene>
    <name evidence="2" type="ORF">EDB81DRAFT_206199</name>
</gene>
<comment type="caution">
    <text evidence="2">The sequence shown here is derived from an EMBL/GenBank/DDBJ whole genome shotgun (WGS) entry which is preliminary data.</text>
</comment>
<dbReference type="EMBL" id="JAGMUV010000020">
    <property type="protein sequence ID" value="KAH7126216.1"/>
    <property type="molecule type" value="Genomic_DNA"/>
</dbReference>
<feature type="region of interest" description="Disordered" evidence="1">
    <location>
        <begin position="1"/>
        <end position="279"/>
    </location>
</feature>
<dbReference type="OrthoDB" id="3539922at2759"/>
<evidence type="ECO:0000313" key="3">
    <source>
        <dbReference type="Proteomes" id="UP000738349"/>
    </source>
</evidence>
<dbReference type="Proteomes" id="UP000738349">
    <property type="component" value="Unassembled WGS sequence"/>
</dbReference>
<feature type="compositionally biased region" description="Basic and acidic residues" evidence="1">
    <location>
        <begin position="133"/>
        <end position="144"/>
    </location>
</feature>
<sequence>MGKHYPSRRRDPRLEDDFLPYESNEPYQTLDPREYEGNAYQQYPPRNAFRSEHRSPPRSPPRRHKSERHRGAPSPHYYSDEPAEEPRRHSERYSRHEQDRRGRSAGPDPRERGLSPSRPAYDANPSRRYPRSSRQERDVQPERGHRSKRNGRSERNPRFIDPYDDGDAYSRDTPPGYYPSDPRETSSRDRSRHSRKTARAPNLDAAARGRSSRHLDNDEDEYNATRRRRPRSQTRDRHDRGPSGQSPTRGRPPPTQRGRDSPAFRRKSMPASTKARSPWWQNPLLQAGARTALTAGAQAAMKSRNDPSPWMGAKGAKVATAALGAAIVDGFIGQKHPNSVRQNIAREGVDLATGKVTSGSTRHRR</sequence>
<feature type="compositionally biased region" description="Basic and acidic residues" evidence="1">
    <location>
        <begin position="84"/>
        <end position="113"/>
    </location>
</feature>
<reference evidence="2" key="1">
    <citation type="journal article" date="2021" name="Nat. Commun.">
        <title>Genetic determinants of endophytism in the Arabidopsis root mycobiome.</title>
        <authorList>
            <person name="Mesny F."/>
            <person name="Miyauchi S."/>
            <person name="Thiergart T."/>
            <person name="Pickel B."/>
            <person name="Atanasova L."/>
            <person name="Karlsson M."/>
            <person name="Huettel B."/>
            <person name="Barry K.W."/>
            <person name="Haridas S."/>
            <person name="Chen C."/>
            <person name="Bauer D."/>
            <person name="Andreopoulos W."/>
            <person name="Pangilinan J."/>
            <person name="LaButti K."/>
            <person name="Riley R."/>
            <person name="Lipzen A."/>
            <person name="Clum A."/>
            <person name="Drula E."/>
            <person name="Henrissat B."/>
            <person name="Kohler A."/>
            <person name="Grigoriev I.V."/>
            <person name="Martin F.M."/>
            <person name="Hacquard S."/>
        </authorList>
    </citation>
    <scope>NUCLEOTIDE SEQUENCE</scope>
    <source>
        <strain evidence="2">MPI-CAGE-AT-0147</strain>
    </source>
</reference>
<dbReference type="AlphaFoldDB" id="A0A9P9DVX1"/>
<evidence type="ECO:0000256" key="1">
    <source>
        <dbReference type="SAM" id="MobiDB-lite"/>
    </source>
</evidence>
<name>A0A9P9DVX1_9HYPO</name>
<proteinExistence type="predicted"/>
<evidence type="ECO:0000313" key="2">
    <source>
        <dbReference type="EMBL" id="KAH7126216.1"/>
    </source>
</evidence>
<keyword evidence="3" id="KW-1185">Reference proteome</keyword>
<protein>
    <submittedName>
        <fullName evidence="2">Uncharacterized protein</fullName>
    </submittedName>
</protein>
<organism evidence="2 3">
    <name type="scientific">Dactylonectria macrodidyma</name>
    <dbReference type="NCBI Taxonomy" id="307937"/>
    <lineage>
        <taxon>Eukaryota</taxon>
        <taxon>Fungi</taxon>
        <taxon>Dikarya</taxon>
        <taxon>Ascomycota</taxon>
        <taxon>Pezizomycotina</taxon>
        <taxon>Sordariomycetes</taxon>
        <taxon>Hypocreomycetidae</taxon>
        <taxon>Hypocreales</taxon>
        <taxon>Nectriaceae</taxon>
        <taxon>Dactylonectria</taxon>
    </lineage>
</organism>
<accession>A0A9P9DVX1</accession>
<feature type="compositionally biased region" description="Polar residues" evidence="1">
    <location>
        <begin position="270"/>
        <end position="279"/>
    </location>
</feature>